<gene>
    <name evidence="1" type="ORF">DXB87_10400</name>
</gene>
<dbReference type="EMBL" id="QSTW01000013">
    <property type="protein sequence ID" value="RGM90302.1"/>
    <property type="molecule type" value="Genomic_DNA"/>
</dbReference>
<proteinExistence type="predicted"/>
<reference evidence="1 2" key="1">
    <citation type="submission" date="2018-08" db="EMBL/GenBank/DDBJ databases">
        <title>A genome reference for cultivated species of the human gut microbiota.</title>
        <authorList>
            <person name="Zou Y."/>
            <person name="Xue W."/>
            <person name="Luo G."/>
        </authorList>
    </citation>
    <scope>NUCLEOTIDE SEQUENCE [LARGE SCALE GENOMIC DNA]</scope>
    <source>
        <strain evidence="1 2">OM06-2</strain>
    </source>
</reference>
<dbReference type="AlphaFoldDB" id="A0A3E4Z744"/>
<dbReference type="Proteomes" id="UP000260814">
    <property type="component" value="Unassembled WGS sequence"/>
</dbReference>
<name>A0A3E4Z744_9BACT</name>
<protein>
    <submittedName>
        <fullName evidence="1">Uncharacterized protein</fullName>
    </submittedName>
</protein>
<sequence length="82" mass="9659">MPKPGKTFFPGIKKAGITGIPAREKERLNFLRLSQNKDTFFFPFQKIFRKKKRSLKKYRINVIRVPYGDPVHCHSLILSRLL</sequence>
<evidence type="ECO:0000313" key="2">
    <source>
        <dbReference type="Proteomes" id="UP000260814"/>
    </source>
</evidence>
<organism evidence="1 2">
    <name type="scientific">Phocaeicola plebeius</name>
    <dbReference type="NCBI Taxonomy" id="310297"/>
    <lineage>
        <taxon>Bacteria</taxon>
        <taxon>Pseudomonadati</taxon>
        <taxon>Bacteroidota</taxon>
        <taxon>Bacteroidia</taxon>
        <taxon>Bacteroidales</taxon>
        <taxon>Bacteroidaceae</taxon>
        <taxon>Phocaeicola</taxon>
    </lineage>
</organism>
<evidence type="ECO:0000313" key="1">
    <source>
        <dbReference type="EMBL" id="RGM90302.1"/>
    </source>
</evidence>
<accession>A0A3E4Z744</accession>
<comment type="caution">
    <text evidence="1">The sequence shown here is derived from an EMBL/GenBank/DDBJ whole genome shotgun (WGS) entry which is preliminary data.</text>
</comment>